<dbReference type="InterPro" id="IPR040296">
    <property type="entry name" value="PSBT"/>
</dbReference>
<organism evidence="1 2">
    <name type="scientific">Lupinus albus</name>
    <name type="common">White lupine</name>
    <name type="synonym">Lupinus termis</name>
    <dbReference type="NCBI Taxonomy" id="3870"/>
    <lineage>
        <taxon>Eukaryota</taxon>
        <taxon>Viridiplantae</taxon>
        <taxon>Streptophyta</taxon>
        <taxon>Embryophyta</taxon>
        <taxon>Tracheophyta</taxon>
        <taxon>Spermatophyta</taxon>
        <taxon>Magnoliopsida</taxon>
        <taxon>eudicotyledons</taxon>
        <taxon>Gunneridae</taxon>
        <taxon>Pentapetalae</taxon>
        <taxon>rosids</taxon>
        <taxon>fabids</taxon>
        <taxon>Fabales</taxon>
        <taxon>Fabaceae</taxon>
        <taxon>Papilionoideae</taxon>
        <taxon>50 kb inversion clade</taxon>
        <taxon>genistoids sensu lato</taxon>
        <taxon>core genistoids</taxon>
        <taxon>Genisteae</taxon>
        <taxon>Lupinus</taxon>
    </lineage>
</organism>
<dbReference type="EMBL" id="WOCE01000001">
    <property type="protein sequence ID" value="KAE9620174.1"/>
    <property type="molecule type" value="Genomic_DNA"/>
</dbReference>
<evidence type="ECO:0000313" key="1">
    <source>
        <dbReference type="EMBL" id="KAE9620174.1"/>
    </source>
</evidence>
<accession>A0A6A4R473</accession>
<dbReference type="PANTHER" id="PTHR34940">
    <property type="entry name" value="PHOTOSYSTEM II 5 KDA PROTEIN, CHLOROPLASTIC"/>
    <property type="match status" value="1"/>
</dbReference>
<proteinExistence type="predicted"/>
<keyword evidence="2" id="KW-1185">Reference proteome</keyword>
<reference evidence="2" key="1">
    <citation type="journal article" date="2020" name="Nat. Commun.">
        <title>Genome sequence of the cluster root forming white lupin.</title>
        <authorList>
            <person name="Hufnagel B."/>
            <person name="Marques A."/>
            <person name="Soriano A."/>
            <person name="Marques L."/>
            <person name="Divol F."/>
            <person name="Doumas P."/>
            <person name="Sallet E."/>
            <person name="Mancinotti D."/>
            <person name="Carrere S."/>
            <person name="Marande W."/>
            <person name="Arribat S."/>
            <person name="Keller J."/>
            <person name="Huneau C."/>
            <person name="Blein T."/>
            <person name="Aime D."/>
            <person name="Laguerre M."/>
            <person name="Taylor J."/>
            <person name="Schubert V."/>
            <person name="Nelson M."/>
            <person name="Geu-Flores F."/>
            <person name="Crespi M."/>
            <person name="Gallardo-Guerrero K."/>
            <person name="Delaux P.-M."/>
            <person name="Salse J."/>
            <person name="Berges H."/>
            <person name="Guyot R."/>
            <person name="Gouzy J."/>
            <person name="Peret B."/>
        </authorList>
    </citation>
    <scope>NUCLEOTIDE SEQUENCE [LARGE SCALE GENOMIC DNA]</scope>
    <source>
        <strain evidence="2">cv. Amiga</strain>
    </source>
</reference>
<evidence type="ECO:0000313" key="2">
    <source>
        <dbReference type="Proteomes" id="UP000447434"/>
    </source>
</evidence>
<comment type="caution">
    <text evidence="1">The sequence shown here is derived from an EMBL/GenBank/DDBJ whole genome shotgun (WGS) entry which is preliminary data.</text>
</comment>
<gene>
    <name evidence="1" type="ORF">Lalb_Chr01g0000351</name>
</gene>
<dbReference type="AlphaFoldDB" id="A0A6A4R473"/>
<sequence>MASMSMTASFLGNSSSALSNNRSPVTMKRGLVVVANAGRTEKVNNDNNNINNNNGRRNIMFAAAAAAVCSVGGMAVADEPKPGSPEAKKVYAPICVTMPTARVCRKAAPNRD</sequence>
<dbReference type="OrthoDB" id="686716at2759"/>
<dbReference type="PANTHER" id="PTHR34940:SF1">
    <property type="entry name" value="PHOTOSYSTEM II 5 KDA PROTEIN, CHLOROPLASTIC"/>
    <property type="match status" value="1"/>
</dbReference>
<dbReference type="Proteomes" id="UP000447434">
    <property type="component" value="Chromosome 1"/>
</dbReference>
<name>A0A6A4R473_LUPAL</name>
<protein>
    <submittedName>
        <fullName evidence="1">Uncharacterized protein</fullName>
    </submittedName>
</protein>